<name>A0A7Y4P657_9BURK</name>
<evidence type="ECO:0000256" key="2">
    <source>
        <dbReference type="ARBA" id="ARBA00022679"/>
    </source>
</evidence>
<dbReference type="PANTHER" id="PTHR12526">
    <property type="entry name" value="GLYCOSYLTRANSFERASE"/>
    <property type="match status" value="1"/>
</dbReference>
<dbReference type="Gene3D" id="3.40.50.2000">
    <property type="entry name" value="Glycogen Phosphorylase B"/>
    <property type="match status" value="2"/>
</dbReference>
<dbReference type="PANTHER" id="PTHR12526:SF510">
    <property type="entry name" value="D-INOSITOL 3-PHOSPHATE GLYCOSYLTRANSFERASE"/>
    <property type="match status" value="1"/>
</dbReference>
<evidence type="ECO:0000313" key="6">
    <source>
        <dbReference type="Proteomes" id="UP000541421"/>
    </source>
</evidence>
<protein>
    <submittedName>
        <fullName evidence="5">Glycosyltransferase family 4 protein</fullName>
    </submittedName>
</protein>
<dbReference type="InterPro" id="IPR001296">
    <property type="entry name" value="Glyco_trans_1"/>
</dbReference>
<dbReference type="Proteomes" id="UP000541421">
    <property type="component" value="Unassembled WGS sequence"/>
</dbReference>
<evidence type="ECO:0000259" key="4">
    <source>
        <dbReference type="Pfam" id="PF13579"/>
    </source>
</evidence>
<sequence length="370" mass="41411">MKILFLLSSLNAGGAERVACTLVNAWVAKGYEVVMVPCFSQGSGQSFYSLDARVQVRWLSEALPSNKWLARLVKPIVLRRIMQEVKADVMVSFLTNVNVMALLAKQGLDIPLIVCERSDPSFQKISASLRFLRRHLYAGADAVLLQTEQAAKMFAQSMPVLRRLRVIPNPLPIDLEKSLENEGNNVGTQSGSKVAVAVGRLVPSKQFDKLIANFTHIAAQCPDWQLHIYGDGPERETLQQLITSSHMQERIYLKGKTNQPWAVMRQAQLLAMSSRLEGFPNVMLEAMACGLPVICYDCPSGPRELSINGEVARLVALDDEKAYQQQLLELMQNSEERMLLAKNGQQSVLTRYSQWQVLKLWDDLLAEVAR</sequence>
<accession>A0A7Y4P657</accession>
<feature type="domain" description="Glycosyl transferase family 1" evidence="3">
    <location>
        <begin position="187"/>
        <end position="346"/>
    </location>
</feature>
<evidence type="ECO:0000313" key="5">
    <source>
        <dbReference type="EMBL" id="NOL50458.1"/>
    </source>
</evidence>
<dbReference type="GO" id="GO:0016757">
    <property type="term" value="F:glycosyltransferase activity"/>
    <property type="evidence" value="ECO:0007669"/>
    <property type="project" value="UniProtKB-KW"/>
</dbReference>
<dbReference type="EMBL" id="JABGBO010000012">
    <property type="protein sequence ID" value="NOL50458.1"/>
    <property type="molecule type" value="Genomic_DNA"/>
</dbReference>
<dbReference type="Pfam" id="PF00534">
    <property type="entry name" value="Glycos_transf_1"/>
    <property type="match status" value="1"/>
</dbReference>
<proteinExistence type="predicted"/>
<comment type="caution">
    <text evidence="5">The sequence shown here is derived from an EMBL/GenBank/DDBJ whole genome shotgun (WGS) entry which is preliminary data.</text>
</comment>
<keyword evidence="1" id="KW-0328">Glycosyltransferase</keyword>
<dbReference type="SUPFAM" id="SSF53756">
    <property type="entry name" value="UDP-Glycosyltransferase/glycogen phosphorylase"/>
    <property type="match status" value="1"/>
</dbReference>
<evidence type="ECO:0000256" key="1">
    <source>
        <dbReference type="ARBA" id="ARBA00022676"/>
    </source>
</evidence>
<dbReference type="AlphaFoldDB" id="A0A7Y4P657"/>
<organism evidence="5 6">
    <name type="scientific">Pelistega europaea</name>
    <dbReference type="NCBI Taxonomy" id="106147"/>
    <lineage>
        <taxon>Bacteria</taxon>
        <taxon>Pseudomonadati</taxon>
        <taxon>Pseudomonadota</taxon>
        <taxon>Betaproteobacteria</taxon>
        <taxon>Burkholderiales</taxon>
        <taxon>Alcaligenaceae</taxon>
        <taxon>Pelistega</taxon>
    </lineage>
</organism>
<evidence type="ECO:0000259" key="3">
    <source>
        <dbReference type="Pfam" id="PF00534"/>
    </source>
</evidence>
<keyword evidence="6" id="KW-1185">Reference proteome</keyword>
<dbReference type="Pfam" id="PF13579">
    <property type="entry name" value="Glyco_trans_4_4"/>
    <property type="match status" value="1"/>
</dbReference>
<dbReference type="CDD" id="cd03820">
    <property type="entry name" value="GT4_AmsD-like"/>
    <property type="match status" value="1"/>
</dbReference>
<dbReference type="RefSeq" id="WP_171589440.1">
    <property type="nucleotide sequence ID" value="NZ_JABGBO010000012.1"/>
</dbReference>
<reference evidence="5 6" key="1">
    <citation type="submission" date="2020-05" db="EMBL/GenBank/DDBJ databases">
        <authorList>
            <person name="Niu N."/>
        </authorList>
    </citation>
    <scope>NUCLEOTIDE SEQUENCE [LARGE SCALE GENOMIC DNA]</scope>
    <source>
        <strain evidence="5 6">LMG10982</strain>
    </source>
</reference>
<keyword evidence="2 5" id="KW-0808">Transferase</keyword>
<gene>
    <name evidence="5" type="ORF">HKX40_09985</name>
</gene>
<dbReference type="InterPro" id="IPR028098">
    <property type="entry name" value="Glyco_trans_4-like_N"/>
</dbReference>
<feature type="domain" description="Glycosyltransferase subfamily 4-like N-terminal" evidence="4">
    <location>
        <begin position="13"/>
        <end position="169"/>
    </location>
</feature>